<accession>A0A1G5SD57</accession>
<feature type="transmembrane region" description="Helical" evidence="9">
    <location>
        <begin position="293"/>
        <end position="311"/>
    </location>
</feature>
<evidence type="ECO:0000256" key="8">
    <source>
        <dbReference type="ARBA" id="ARBA00023136"/>
    </source>
</evidence>
<dbReference type="InterPro" id="IPR036291">
    <property type="entry name" value="NAD(P)-bd_dom_sf"/>
</dbReference>
<dbReference type="Pfam" id="PF00999">
    <property type="entry name" value="Na_H_Exchanger"/>
    <property type="match status" value="1"/>
</dbReference>
<proteinExistence type="predicted"/>
<evidence type="ECO:0000256" key="7">
    <source>
        <dbReference type="ARBA" id="ARBA00023065"/>
    </source>
</evidence>
<dbReference type="GO" id="GO:0015297">
    <property type="term" value="F:antiporter activity"/>
    <property type="evidence" value="ECO:0007669"/>
    <property type="project" value="UniProtKB-KW"/>
</dbReference>
<dbReference type="RefSeq" id="WP_090285156.1">
    <property type="nucleotide sequence ID" value="NZ_FMWO01000041.1"/>
</dbReference>
<keyword evidence="7" id="KW-0406">Ion transport</keyword>
<dbReference type="AlphaFoldDB" id="A0A1G5SD57"/>
<feature type="transmembrane region" description="Helical" evidence="9">
    <location>
        <begin position="30"/>
        <end position="47"/>
    </location>
</feature>
<feature type="transmembrane region" description="Helical" evidence="9">
    <location>
        <begin position="149"/>
        <end position="173"/>
    </location>
</feature>
<gene>
    <name evidence="12" type="ORF">NSMM_340070</name>
</gene>
<dbReference type="STRING" id="51642.NSMM_340070"/>
<dbReference type="GO" id="GO:0006813">
    <property type="term" value="P:potassium ion transport"/>
    <property type="evidence" value="ECO:0007669"/>
    <property type="project" value="InterPro"/>
</dbReference>
<evidence type="ECO:0000259" key="11">
    <source>
        <dbReference type="Pfam" id="PF02254"/>
    </source>
</evidence>
<dbReference type="InterPro" id="IPR003148">
    <property type="entry name" value="RCK_N"/>
</dbReference>
<feature type="domain" description="Cation/H+ exchanger transmembrane" evidence="10">
    <location>
        <begin position="16"/>
        <end position="387"/>
    </location>
</feature>
<dbReference type="Pfam" id="PF02254">
    <property type="entry name" value="TrkA_N"/>
    <property type="match status" value="1"/>
</dbReference>
<dbReference type="GO" id="GO:0005886">
    <property type="term" value="C:plasma membrane"/>
    <property type="evidence" value="ECO:0007669"/>
    <property type="project" value="UniProtKB-SubCell"/>
</dbReference>
<dbReference type="PANTHER" id="PTHR32507">
    <property type="entry name" value="NA(+)/H(+) ANTIPORTER 1"/>
    <property type="match status" value="1"/>
</dbReference>
<feature type="transmembrane region" description="Helical" evidence="9">
    <location>
        <begin position="218"/>
        <end position="239"/>
    </location>
</feature>
<dbReference type="InterPro" id="IPR006153">
    <property type="entry name" value="Cation/H_exchanger_TM"/>
</dbReference>
<sequence>MENIGLTIVLIIVLGFLCQWASWRIGLPAILPLLAVGIIAGPVFHLFDPKALFGDLLYPAVSLAVSIILFEGSLTLKFSEIKQVRNVVRHLITFGAMLTWLVVSFGAYWLFELDLSLSILFGSLMIVTGPTVIVPILRTVRPNANISNILRWEGILIDPIGALFAVMVFEFIILNSSGLPLGHLVWLFVEIIFTGALLGLAAGYLLEQLLNRHWVPEYLHNLATLALVLLTSSASNYIAHESGLLAVTLMGIWLANREKIHIENILNFNENLTVLLISVLFIVLAGQLDLNRLITVAGTAIGCYLLVQFVARPLTVAVSTIGSELSWRERLLIAWIGPRGIVAAAISALFAIKLQAINYPNAELLVSLTFTVIIGTVLVQSLTAGTLGRWLGVSDPEPNGFLIVGANPLARAIALALQKHGAQVLVADSNYSNIRTARMEGLATFYGNCVSKYADQHLDLIGIGKLLALSPQEELNAIASIRYSTEFGRKHIFHIATTTDQKTLEKHLSAKDLRGYTLFDDQATFAKLSSLLTKDYEIRTTKITEEFDYDAYLAKNPKAIKLFYLNQKDEIHVFVAEETAKIEEGYRIVSVLPMIDEVAAPAKAEV</sequence>
<evidence type="ECO:0000313" key="13">
    <source>
        <dbReference type="Proteomes" id="UP000198729"/>
    </source>
</evidence>
<keyword evidence="2" id="KW-0813">Transport</keyword>
<feature type="transmembrane region" description="Helical" evidence="9">
    <location>
        <begin position="117"/>
        <end position="137"/>
    </location>
</feature>
<feature type="transmembrane region" description="Helical" evidence="9">
    <location>
        <begin position="6"/>
        <end position="23"/>
    </location>
</feature>
<evidence type="ECO:0000259" key="10">
    <source>
        <dbReference type="Pfam" id="PF00999"/>
    </source>
</evidence>
<dbReference type="SUPFAM" id="SSF51735">
    <property type="entry name" value="NAD(P)-binding Rossmann-fold domains"/>
    <property type="match status" value="1"/>
</dbReference>
<dbReference type="EMBL" id="FMWO01000041">
    <property type="protein sequence ID" value="SCZ85134.1"/>
    <property type="molecule type" value="Genomic_DNA"/>
</dbReference>
<evidence type="ECO:0000256" key="3">
    <source>
        <dbReference type="ARBA" id="ARBA00022449"/>
    </source>
</evidence>
<name>A0A1G5SD57_9PROT</name>
<comment type="subcellular location">
    <subcellularLocation>
        <location evidence="1">Cell membrane</location>
        <topology evidence="1">Multi-pass membrane protein</topology>
    </subcellularLocation>
</comment>
<keyword evidence="5 9" id="KW-0812">Transmembrane</keyword>
<dbReference type="Gene3D" id="1.20.1530.20">
    <property type="match status" value="1"/>
</dbReference>
<dbReference type="GO" id="GO:1902600">
    <property type="term" value="P:proton transmembrane transport"/>
    <property type="evidence" value="ECO:0007669"/>
    <property type="project" value="InterPro"/>
</dbReference>
<feature type="transmembrane region" description="Helical" evidence="9">
    <location>
        <begin position="364"/>
        <end position="387"/>
    </location>
</feature>
<feature type="transmembrane region" description="Helical" evidence="9">
    <location>
        <begin position="59"/>
        <end position="79"/>
    </location>
</feature>
<evidence type="ECO:0000256" key="5">
    <source>
        <dbReference type="ARBA" id="ARBA00022692"/>
    </source>
</evidence>
<reference evidence="12 13" key="1">
    <citation type="submission" date="2016-10" db="EMBL/GenBank/DDBJ databases">
        <authorList>
            <person name="de Groot N.N."/>
        </authorList>
    </citation>
    <scope>NUCLEOTIDE SEQUENCE [LARGE SCALE GENOMIC DNA]</scope>
    <source>
        <strain evidence="12">1</strain>
    </source>
</reference>
<dbReference type="InterPro" id="IPR038770">
    <property type="entry name" value="Na+/solute_symporter_sf"/>
</dbReference>
<feature type="transmembrane region" description="Helical" evidence="9">
    <location>
        <begin position="268"/>
        <end position="286"/>
    </location>
</feature>
<feature type="domain" description="RCK N-terminal" evidence="11">
    <location>
        <begin position="401"/>
        <end position="506"/>
    </location>
</feature>
<feature type="transmembrane region" description="Helical" evidence="9">
    <location>
        <begin position="91"/>
        <end position="111"/>
    </location>
</feature>
<keyword evidence="8 9" id="KW-0472">Membrane</keyword>
<protein>
    <submittedName>
        <fullName evidence="12">NhaP-type Na+(K+)/H+ antiporter</fullName>
    </submittedName>
</protein>
<keyword evidence="13" id="KW-1185">Reference proteome</keyword>
<feature type="transmembrane region" description="Helical" evidence="9">
    <location>
        <begin position="331"/>
        <end position="352"/>
    </location>
</feature>
<evidence type="ECO:0000256" key="6">
    <source>
        <dbReference type="ARBA" id="ARBA00022989"/>
    </source>
</evidence>
<evidence type="ECO:0000256" key="4">
    <source>
        <dbReference type="ARBA" id="ARBA00022475"/>
    </source>
</evidence>
<dbReference type="Gene3D" id="3.40.50.720">
    <property type="entry name" value="NAD(P)-binding Rossmann-like Domain"/>
    <property type="match status" value="1"/>
</dbReference>
<organism evidence="12 13">
    <name type="scientific">Nitrosomonas mobilis</name>
    <dbReference type="NCBI Taxonomy" id="51642"/>
    <lineage>
        <taxon>Bacteria</taxon>
        <taxon>Pseudomonadati</taxon>
        <taxon>Pseudomonadota</taxon>
        <taxon>Betaproteobacteria</taxon>
        <taxon>Nitrosomonadales</taxon>
        <taxon>Nitrosomonadaceae</taxon>
        <taxon>Nitrosomonas</taxon>
    </lineage>
</organism>
<keyword evidence="4" id="KW-1003">Cell membrane</keyword>
<dbReference type="PANTHER" id="PTHR32507:SF0">
    <property type="entry name" value="NA(+)_H(+) ANTIPORTER 2-RELATED"/>
    <property type="match status" value="1"/>
</dbReference>
<keyword evidence="3" id="KW-0050">Antiport</keyword>
<feature type="transmembrane region" description="Helical" evidence="9">
    <location>
        <begin position="185"/>
        <end position="206"/>
    </location>
</feature>
<evidence type="ECO:0000313" key="12">
    <source>
        <dbReference type="EMBL" id="SCZ85134.1"/>
    </source>
</evidence>
<evidence type="ECO:0000256" key="2">
    <source>
        <dbReference type="ARBA" id="ARBA00022448"/>
    </source>
</evidence>
<evidence type="ECO:0000256" key="9">
    <source>
        <dbReference type="SAM" id="Phobius"/>
    </source>
</evidence>
<dbReference type="OrthoDB" id="9810759at2"/>
<dbReference type="Proteomes" id="UP000198729">
    <property type="component" value="Unassembled WGS sequence"/>
</dbReference>
<evidence type="ECO:0000256" key="1">
    <source>
        <dbReference type="ARBA" id="ARBA00004651"/>
    </source>
</evidence>
<keyword evidence="6 9" id="KW-1133">Transmembrane helix</keyword>